<dbReference type="Gene3D" id="2.60.40.1710">
    <property type="entry name" value="Subtilisin-like superfamily"/>
    <property type="match status" value="1"/>
</dbReference>
<keyword evidence="6" id="KW-1185">Reference proteome</keyword>
<feature type="domain" description="WxL Interacting Protein peptidoglycan binding" evidence="3">
    <location>
        <begin position="35"/>
        <end position="154"/>
    </location>
</feature>
<protein>
    <submittedName>
        <fullName evidence="5">Uncharacterized protein</fullName>
    </submittedName>
</protein>
<keyword evidence="2" id="KW-0732">Signal</keyword>
<gene>
    <name evidence="5" type="ORF">C5L30_000773</name>
</gene>
<dbReference type="OrthoDB" id="2365961at2"/>
<organism evidence="5 6">
    <name type="scientific">Companilactobacillus farciminis</name>
    <dbReference type="NCBI Taxonomy" id="1612"/>
    <lineage>
        <taxon>Bacteria</taxon>
        <taxon>Bacillati</taxon>
        <taxon>Bacillota</taxon>
        <taxon>Bacilli</taxon>
        <taxon>Lactobacillales</taxon>
        <taxon>Lactobacillaceae</taxon>
        <taxon>Companilactobacillus</taxon>
    </lineage>
</organism>
<dbReference type="RefSeq" id="WP_010020279.1">
    <property type="nucleotide sequence ID" value="NZ_PUFN01000023.1"/>
</dbReference>
<proteinExistence type="predicted"/>
<dbReference type="InterPro" id="IPR021759">
    <property type="entry name" value="WxLIP_HBD"/>
</dbReference>
<comment type="caution">
    <text evidence="5">The sequence shown here is derived from an EMBL/GenBank/DDBJ whole genome shotgun (WGS) entry which is preliminary data.</text>
</comment>
<evidence type="ECO:0000259" key="4">
    <source>
        <dbReference type="Pfam" id="PF11797"/>
    </source>
</evidence>
<evidence type="ECO:0000256" key="1">
    <source>
        <dbReference type="SAM" id="Phobius"/>
    </source>
</evidence>
<dbReference type="Proteomes" id="UP000295257">
    <property type="component" value="Unassembled WGS sequence"/>
</dbReference>
<dbReference type="STRING" id="1612.ABB44_00145"/>
<sequence>MKKSLMGFLIFISMFLGFQFLNTPVQAAVTPTVNYSVSPESATNQIDKKVGYFDLKVSPNQKENIKFKINNNSTSTQSYNVQINRATTDVNGVIVYNKHGVKPDSDLKYNIENLVTYPKKVTVPARSSKEVTVGIQAPSGHFEGELLGGILVEENNQINNKKRIKGVSLRNKYDYVLGLQLQQSTAAVKSDLKFDKAFQVTTNSDQISVEGQMDNDVPELEKKVSVDAKVTPKNSKKIILKSDKQNMSIAPDSDFDYPVNVNTPSGVGKNKRLKPGTYTMYLNVKANNGENNWKMKRNFTISSRENKQLNKKVPNRSHDLWIILGAIVAMMVIAGSVIYIYRKRR</sequence>
<evidence type="ECO:0000259" key="3">
    <source>
        <dbReference type="Pfam" id="PF06030"/>
    </source>
</evidence>
<keyword evidence="1" id="KW-0812">Transmembrane</keyword>
<name>A0A4R5NE54_9LACO</name>
<dbReference type="EMBL" id="PUFN01000023">
    <property type="protein sequence ID" value="TDG70996.1"/>
    <property type="molecule type" value="Genomic_DNA"/>
</dbReference>
<evidence type="ECO:0000313" key="6">
    <source>
        <dbReference type="Proteomes" id="UP000295257"/>
    </source>
</evidence>
<feature type="signal peptide" evidence="2">
    <location>
        <begin position="1"/>
        <end position="27"/>
    </location>
</feature>
<dbReference type="AlphaFoldDB" id="A0A4R5NE54"/>
<keyword evidence="1" id="KW-1133">Transmembrane helix</keyword>
<accession>A0A4R5NE54</accession>
<dbReference type="InterPro" id="IPR010317">
    <property type="entry name" value="WxLIP_PGBD"/>
</dbReference>
<dbReference type="Pfam" id="PF11797">
    <property type="entry name" value="WxLIP_HBD"/>
    <property type="match status" value="1"/>
</dbReference>
<evidence type="ECO:0000313" key="5">
    <source>
        <dbReference type="EMBL" id="TDG70996.1"/>
    </source>
</evidence>
<reference evidence="5 6" key="1">
    <citation type="journal article" date="2019" name="Appl. Microbiol. Biotechnol.">
        <title>Uncovering carbohydrate metabolism through a genotype-phenotype association study of 56 lactic acid bacteria genomes.</title>
        <authorList>
            <person name="Buron-Moles G."/>
            <person name="Chailyan A."/>
            <person name="Dolejs I."/>
            <person name="Forster J."/>
            <person name="Miks M.H."/>
        </authorList>
    </citation>
    <scope>NUCLEOTIDE SEQUENCE [LARGE SCALE GENOMIC DNA]</scope>
    <source>
        <strain evidence="5 6">ATCC 29644</strain>
    </source>
</reference>
<feature type="domain" description="WxL Interacting Protein host binding" evidence="4">
    <location>
        <begin position="165"/>
        <end position="311"/>
    </location>
</feature>
<feature type="chain" id="PRO_5020438320" evidence="2">
    <location>
        <begin position="28"/>
        <end position="345"/>
    </location>
</feature>
<keyword evidence="1" id="KW-0472">Membrane</keyword>
<evidence type="ECO:0000256" key="2">
    <source>
        <dbReference type="SAM" id="SignalP"/>
    </source>
</evidence>
<feature type="transmembrane region" description="Helical" evidence="1">
    <location>
        <begin position="320"/>
        <end position="341"/>
    </location>
</feature>
<dbReference type="Pfam" id="PF06030">
    <property type="entry name" value="WxLIP_PGBD"/>
    <property type="match status" value="1"/>
</dbReference>